<dbReference type="Pfam" id="PF15628">
    <property type="entry name" value="RRM_DME"/>
    <property type="match status" value="1"/>
</dbReference>
<gene>
    <name evidence="10" type="ORF">ZIOFF_028562</name>
</gene>
<dbReference type="PANTHER" id="PTHR46213:SF4">
    <property type="entry name" value="OS02G0496500 PROTEIN"/>
    <property type="match status" value="1"/>
</dbReference>
<evidence type="ECO:0000313" key="10">
    <source>
        <dbReference type="EMBL" id="KAG6510537.1"/>
    </source>
</evidence>
<evidence type="ECO:0000256" key="1">
    <source>
        <dbReference type="ARBA" id="ARBA00001966"/>
    </source>
</evidence>
<dbReference type="GO" id="GO:0003677">
    <property type="term" value="F:DNA binding"/>
    <property type="evidence" value="ECO:0007669"/>
    <property type="project" value="UniProtKB-KW"/>
</dbReference>
<keyword evidence="11" id="KW-1185">Reference proteome</keyword>
<comment type="similarity">
    <text evidence="3">Belongs to the DNA glycosylase family. DEMETER subfamily.</text>
</comment>
<dbReference type="PANTHER" id="PTHR46213">
    <property type="entry name" value="TRANSCRIPTIONAL ACTIVATOR DEMETER"/>
    <property type="match status" value="1"/>
</dbReference>
<dbReference type="AlphaFoldDB" id="A0A8J5LDX3"/>
<dbReference type="GO" id="GO:0006284">
    <property type="term" value="P:base-excision repair"/>
    <property type="evidence" value="ECO:0007669"/>
    <property type="project" value="InterPro"/>
</dbReference>
<keyword evidence="6" id="KW-0411">Iron-sulfur</keyword>
<keyword evidence="5" id="KW-0408">Iron</keyword>
<evidence type="ECO:0000313" key="11">
    <source>
        <dbReference type="Proteomes" id="UP000734854"/>
    </source>
</evidence>
<feature type="domain" description="HhH-GPD" evidence="9">
    <location>
        <begin position="48"/>
        <end position="204"/>
    </location>
</feature>
<keyword evidence="4" id="KW-0479">Metal-binding</keyword>
<dbReference type="GO" id="GO:0141166">
    <property type="term" value="P:chromosomal 5-methylcytosine DNA demethylation pathway"/>
    <property type="evidence" value="ECO:0007669"/>
    <property type="project" value="InterPro"/>
</dbReference>
<evidence type="ECO:0000256" key="3">
    <source>
        <dbReference type="ARBA" id="ARBA00005646"/>
    </source>
</evidence>
<keyword evidence="8" id="KW-0539">Nucleus</keyword>
<evidence type="ECO:0000256" key="6">
    <source>
        <dbReference type="ARBA" id="ARBA00023014"/>
    </source>
</evidence>
<evidence type="ECO:0000256" key="5">
    <source>
        <dbReference type="ARBA" id="ARBA00023004"/>
    </source>
</evidence>
<comment type="caution">
    <text evidence="10">The sequence shown here is derived from an EMBL/GenBank/DDBJ whole genome shotgun (WGS) entry which is preliminary data.</text>
</comment>
<dbReference type="GO" id="GO:0046872">
    <property type="term" value="F:metal ion binding"/>
    <property type="evidence" value="ECO:0007669"/>
    <property type="project" value="UniProtKB-KW"/>
</dbReference>
<evidence type="ECO:0000256" key="8">
    <source>
        <dbReference type="ARBA" id="ARBA00023242"/>
    </source>
</evidence>
<dbReference type="SMART" id="SM00478">
    <property type="entry name" value="ENDO3c"/>
    <property type="match status" value="1"/>
</dbReference>
<dbReference type="SMART" id="SM00525">
    <property type="entry name" value="FES"/>
    <property type="match status" value="1"/>
</dbReference>
<dbReference type="Proteomes" id="UP000734854">
    <property type="component" value="Unassembled WGS sequence"/>
</dbReference>
<dbReference type="GO" id="GO:0019104">
    <property type="term" value="F:DNA N-glycosylase activity"/>
    <property type="evidence" value="ECO:0007669"/>
    <property type="project" value="InterPro"/>
</dbReference>
<evidence type="ECO:0000256" key="2">
    <source>
        <dbReference type="ARBA" id="ARBA00004123"/>
    </source>
</evidence>
<dbReference type="InterPro" id="IPR028925">
    <property type="entry name" value="RRM_DME"/>
</dbReference>
<comment type="subcellular location">
    <subcellularLocation>
        <location evidence="2">Nucleus</location>
    </subcellularLocation>
</comment>
<reference evidence="10 11" key="1">
    <citation type="submission" date="2020-08" db="EMBL/GenBank/DDBJ databases">
        <title>Plant Genome Project.</title>
        <authorList>
            <person name="Zhang R.-G."/>
        </authorList>
    </citation>
    <scope>NUCLEOTIDE SEQUENCE [LARGE SCALE GENOMIC DNA]</scope>
    <source>
        <tissue evidence="10">Rhizome</tissue>
    </source>
</reference>
<dbReference type="EMBL" id="JACMSC010000008">
    <property type="protein sequence ID" value="KAG6510537.1"/>
    <property type="molecule type" value="Genomic_DNA"/>
</dbReference>
<protein>
    <recommendedName>
        <fullName evidence="9">HhH-GPD domain-containing protein</fullName>
    </recommendedName>
</protein>
<organism evidence="10 11">
    <name type="scientific">Zingiber officinale</name>
    <name type="common">Ginger</name>
    <name type="synonym">Amomum zingiber</name>
    <dbReference type="NCBI Taxonomy" id="94328"/>
    <lineage>
        <taxon>Eukaryota</taxon>
        <taxon>Viridiplantae</taxon>
        <taxon>Streptophyta</taxon>
        <taxon>Embryophyta</taxon>
        <taxon>Tracheophyta</taxon>
        <taxon>Spermatophyta</taxon>
        <taxon>Magnoliopsida</taxon>
        <taxon>Liliopsida</taxon>
        <taxon>Zingiberales</taxon>
        <taxon>Zingiberaceae</taxon>
        <taxon>Zingiber</taxon>
    </lineage>
</organism>
<dbReference type="SUPFAM" id="SSF48150">
    <property type="entry name" value="DNA-glycosylase"/>
    <property type="match status" value="1"/>
</dbReference>
<dbReference type="InterPro" id="IPR044811">
    <property type="entry name" value="DME/ROS1"/>
</dbReference>
<name>A0A8J5LDX3_ZINOF</name>
<dbReference type="CDD" id="cd00056">
    <property type="entry name" value="ENDO3c"/>
    <property type="match status" value="1"/>
</dbReference>
<dbReference type="GO" id="GO:0035514">
    <property type="term" value="F:DNA demethylase activity"/>
    <property type="evidence" value="ECO:0007669"/>
    <property type="project" value="InterPro"/>
</dbReference>
<dbReference type="InterPro" id="IPR023170">
    <property type="entry name" value="HhH_base_excis_C"/>
</dbReference>
<dbReference type="InterPro" id="IPR011257">
    <property type="entry name" value="DNA_glycosylase"/>
</dbReference>
<dbReference type="Gene3D" id="1.10.340.30">
    <property type="entry name" value="Hypothetical protein, domain 2"/>
    <property type="match status" value="1"/>
</dbReference>
<proteinExistence type="inferred from homology"/>
<dbReference type="InterPro" id="IPR003651">
    <property type="entry name" value="Endonuclease3_FeS-loop_motif"/>
</dbReference>
<dbReference type="GO" id="GO:0005634">
    <property type="term" value="C:nucleus"/>
    <property type="evidence" value="ECO:0007669"/>
    <property type="project" value="UniProtKB-SubCell"/>
</dbReference>
<sequence>MSLVAKFPLKANDTEYITIEPKMGINDGMSGYWDKLREEAYLNGYKLQRNDENRDSANWEAVRCTTANEISKVIKQRGQHRRLAIRIKDFLDRIVKHHGHLDLEWLRYVAPDKAKEFLLSIRGLGQKSVECIGLLALNHLAFPVDTNVDRISTRLGWVCPLPDDNLKHFPKPNSIQKCLWSYLCELDQQTLYELHYQMITFGKVCSYVFCTKRNPNCSVCPMKEECKYFESAREGNALLRASRKGSNSSTVCAIEENDIEDNFHEALYEHYVYELPDLHPLLEAVFADDQTSYSPIDVPWKLICNLPKRILHIGSSTMALLKEKSIGNIIACFNTGCESYNDKKT</sequence>
<evidence type="ECO:0000256" key="7">
    <source>
        <dbReference type="ARBA" id="ARBA00023125"/>
    </source>
</evidence>
<dbReference type="InterPro" id="IPR003265">
    <property type="entry name" value="HhH-GPD_domain"/>
</dbReference>
<comment type="cofactor">
    <cofactor evidence="1">
        <name>[4Fe-4S] cluster</name>
        <dbReference type="ChEBI" id="CHEBI:49883"/>
    </cofactor>
</comment>
<evidence type="ECO:0000259" key="9">
    <source>
        <dbReference type="SMART" id="SM00478"/>
    </source>
</evidence>
<dbReference type="GO" id="GO:0051539">
    <property type="term" value="F:4 iron, 4 sulfur cluster binding"/>
    <property type="evidence" value="ECO:0007669"/>
    <property type="project" value="InterPro"/>
</dbReference>
<dbReference type="Gene3D" id="1.10.1670.10">
    <property type="entry name" value="Helix-hairpin-Helix base-excision DNA repair enzymes (C-terminal)"/>
    <property type="match status" value="1"/>
</dbReference>
<keyword evidence="7" id="KW-0238">DNA-binding</keyword>
<accession>A0A8J5LDX3</accession>
<evidence type="ECO:0000256" key="4">
    <source>
        <dbReference type="ARBA" id="ARBA00022723"/>
    </source>
</evidence>